<keyword evidence="4 9" id="KW-0812">Transmembrane</keyword>
<dbReference type="InterPro" id="IPR027417">
    <property type="entry name" value="P-loop_NTPase"/>
</dbReference>
<feature type="transmembrane region" description="Helical" evidence="9">
    <location>
        <begin position="48"/>
        <end position="68"/>
    </location>
</feature>
<dbReference type="FunFam" id="3.40.50.300:FF:000221">
    <property type="entry name" value="Multidrug ABC transporter ATP-binding protein"/>
    <property type="match status" value="1"/>
</dbReference>
<dbReference type="InterPro" id="IPR003593">
    <property type="entry name" value="AAA+_ATPase"/>
</dbReference>
<feature type="domain" description="ABC transporter" evidence="10">
    <location>
        <begin position="141"/>
        <end position="375"/>
    </location>
</feature>
<evidence type="ECO:0000259" key="11">
    <source>
        <dbReference type="PROSITE" id="PS50929"/>
    </source>
</evidence>
<dbReference type="PANTHER" id="PTHR43394">
    <property type="entry name" value="ATP-DEPENDENT PERMEASE MDL1, MITOCHONDRIAL"/>
    <property type="match status" value="1"/>
</dbReference>
<dbReference type="PROSITE" id="PS00211">
    <property type="entry name" value="ABC_TRANSPORTER_1"/>
    <property type="match status" value="1"/>
</dbReference>
<dbReference type="GO" id="GO:0015421">
    <property type="term" value="F:ABC-type oligopeptide transporter activity"/>
    <property type="evidence" value="ECO:0007669"/>
    <property type="project" value="TreeGrafter"/>
</dbReference>
<dbReference type="PROSITE" id="PS50893">
    <property type="entry name" value="ABC_TRANSPORTER_2"/>
    <property type="match status" value="1"/>
</dbReference>
<feature type="domain" description="ABC transmembrane type-1" evidence="11">
    <location>
        <begin position="1"/>
        <end position="107"/>
    </location>
</feature>
<dbReference type="Pfam" id="PF00005">
    <property type="entry name" value="ABC_tran"/>
    <property type="match status" value="1"/>
</dbReference>
<dbReference type="SUPFAM" id="SSF52540">
    <property type="entry name" value="P-loop containing nucleoside triphosphate hydrolases"/>
    <property type="match status" value="1"/>
</dbReference>
<comment type="subcellular location">
    <subcellularLocation>
        <location evidence="1">Cell membrane</location>
        <topology evidence="1">Multi-pass membrane protein</topology>
    </subcellularLocation>
</comment>
<dbReference type="Proteomes" id="UP000321513">
    <property type="component" value="Unassembled WGS sequence"/>
</dbReference>
<keyword evidence="6" id="KW-0067">ATP-binding</keyword>
<keyword evidence="8 9" id="KW-0472">Membrane</keyword>
<dbReference type="InterPro" id="IPR036640">
    <property type="entry name" value="ABC1_TM_sf"/>
</dbReference>
<dbReference type="PROSITE" id="PS50929">
    <property type="entry name" value="ABC_TM1F"/>
    <property type="match status" value="1"/>
</dbReference>
<evidence type="ECO:0000256" key="5">
    <source>
        <dbReference type="ARBA" id="ARBA00022741"/>
    </source>
</evidence>
<sequence length="377" mass="42184">MSVIHEVLGSLRVVKAFGQEENESERFLKRSNKAVEGQMQMARLGATFQFMVSMVFTIGSVLIIYFGAQYVHAKEMTLGELTLVLAYIGQVFGPLQTISKNIAEIQSSLVSVDRVFSVLDEEKEVDDNPHAIHLDRAKGAFQFKDVSFCYDVERPILKEVSFEVRPGDRVGIMGSTGAGKSTLVSLLNRFYDPSTGVVMVDEVDIKKYKLKDYRSQFSIVLQEPVLFSTTISENIRYGKPGATEKEIIEAAKAANAHDFIIRSKDGYNTMVGERGLQLSGGERQRISIARAFIKNAPILILDEPTSSLDVKTEAQIMEAMERLMEGRTTFMITHRLDTLSSCNFILHLEEGKLVEVVRDHDINYIAHKKASFLNPAV</sequence>
<dbReference type="InterPro" id="IPR011527">
    <property type="entry name" value="ABC1_TM_dom"/>
</dbReference>
<dbReference type="Gene3D" id="3.40.50.300">
    <property type="entry name" value="P-loop containing nucleotide triphosphate hydrolases"/>
    <property type="match status" value="1"/>
</dbReference>
<accession>A0A512BIS8</accession>
<keyword evidence="2" id="KW-0813">Transport</keyword>
<keyword evidence="5" id="KW-0547">Nucleotide-binding</keyword>
<keyword evidence="3" id="KW-1003">Cell membrane</keyword>
<evidence type="ECO:0000256" key="7">
    <source>
        <dbReference type="ARBA" id="ARBA00022989"/>
    </source>
</evidence>
<organism evidence="12 13">
    <name type="scientific">Segetibacter aerophilus</name>
    <dbReference type="NCBI Taxonomy" id="670293"/>
    <lineage>
        <taxon>Bacteria</taxon>
        <taxon>Pseudomonadati</taxon>
        <taxon>Bacteroidota</taxon>
        <taxon>Chitinophagia</taxon>
        <taxon>Chitinophagales</taxon>
        <taxon>Chitinophagaceae</taxon>
        <taxon>Segetibacter</taxon>
    </lineage>
</organism>
<dbReference type="InterPro" id="IPR039421">
    <property type="entry name" value="Type_1_exporter"/>
</dbReference>
<dbReference type="Pfam" id="PF00664">
    <property type="entry name" value="ABC_membrane"/>
    <property type="match status" value="1"/>
</dbReference>
<dbReference type="SUPFAM" id="SSF90123">
    <property type="entry name" value="ABC transporter transmembrane region"/>
    <property type="match status" value="1"/>
</dbReference>
<proteinExistence type="predicted"/>
<evidence type="ECO:0000256" key="3">
    <source>
        <dbReference type="ARBA" id="ARBA00022475"/>
    </source>
</evidence>
<reference evidence="12 13" key="1">
    <citation type="submission" date="2019-07" db="EMBL/GenBank/DDBJ databases">
        <title>Whole genome shotgun sequence of Segetibacter aerophilus NBRC 106135.</title>
        <authorList>
            <person name="Hosoyama A."/>
            <person name="Uohara A."/>
            <person name="Ohji S."/>
            <person name="Ichikawa N."/>
        </authorList>
    </citation>
    <scope>NUCLEOTIDE SEQUENCE [LARGE SCALE GENOMIC DNA]</scope>
    <source>
        <strain evidence="12 13">NBRC 106135</strain>
    </source>
</reference>
<dbReference type="SMART" id="SM00382">
    <property type="entry name" value="AAA"/>
    <property type="match status" value="1"/>
</dbReference>
<evidence type="ECO:0000256" key="8">
    <source>
        <dbReference type="ARBA" id="ARBA00023136"/>
    </source>
</evidence>
<dbReference type="InterPro" id="IPR017871">
    <property type="entry name" value="ABC_transporter-like_CS"/>
</dbReference>
<evidence type="ECO:0000256" key="4">
    <source>
        <dbReference type="ARBA" id="ARBA00022692"/>
    </source>
</evidence>
<dbReference type="AlphaFoldDB" id="A0A512BIS8"/>
<evidence type="ECO:0000313" key="12">
    <source>
        <dbReference type="EMBL" id="GEO11775.1"/>
    </source>
</evidence>
<evidence type="ECO:0000259" key="10">
    <source>
        <dbReference type="PROSITE" id="PS50893"/>
    </source>
</evidence>
<evidence type="ECO:0000256" key="1">
    <source>
        <dbReference type="ARBA" id="ARBA00004651"/>
    </source>
</evidence>
<evidence type="ECO:0000313" key="13">
    <source>
        <dbReference type="Proteomes" id="UP000321513"/>
    </source>
</evidence>
<gene>
    <name evidence="12" type="ORF">SAE01_42710</name>
</gene>
<dbReference type="PANTHER" id="PTHR43394:SF1">
    <property type="entry name" value="ATP-BINDING CASSETTE SUB-FAMILY B MEMBER 10, MITOCHONDRIAL"/>
    <property type="match status" value="1"/>
</dbReference>
<dbReference type="InterPro" id="IPR003439">
    <property type="entry name" value="ABC_transporter-like_ATP-bd"/>
</dbReference>
<keyword evidence="13" id="KW-1185">Reference proteome</keyword>
<name>A0A512BIS8_9BACT</name>
<evidence type="ECO:0000256" key="6">
    <source>
        <dbReference type="ARBA" id="ARBA00022840"/>
    </source>
</evidence>
<evidence type="ECO:0000256" key="9">
    <source>
        <dbReference type="SAM" id="Phobius"/>
    </source>
</evidence>
<dbReference type="GO" id="GO:0005524">
    <property type="term" value="F:ATP binding"/>
    <property type="evidence" value="ECO:0007669"/>
    <property type="project" value="UniProtKB-KW"/>
</dbReference>
<comment type="caution">
    <text evidence="12">The sequence shown here is derived from an EMBL/GenBank/DDBJ whole genome shotgun (WGS) entry which is preliminary data.</text>
</comment>
<dbReference type="EMBL" id="BJYT01000028">
    <property type="protein sequence ID" value="GEO11775.1"/>
    <property type="molecule type" value="Genomic_DNA"/>
</dbReference>
<evidence type="ECO:0000256" key="2">
    <source>
        <dbReference type="ARBA" id="ARBA00022448"/>
    </source>
</evidence>
<keyword evidence="7 9" id="KW-1133">Transmembrane helix</keyword>
<evidence type="ECO:0008006" key="14">
    <source>
        <dbReference type="Google" id="ProtNLM"/>
    </source>
</evidence>
<dbReference type="GO" id="GO:0016887">
    <property type="term" value="F:ATP hydrolysis activity"/>
    <property type="evidence" value="ECO:0007669"/>
    <property type="project" value="InterPro"/>
</dbReference>
<dbReference type="Gene3D" id="1.20.1560.10">
    <property type="entry name" value="ABC transporter type 1, transmembrane domain"/>
    <property type="match status" value="1"/>
</dbReference>
<dbReference type="GO" id="GO:0005886">
    <property type="term" value="C:plasma membrane"/>
    <property type="evidence" value="ECO:0007669"/>
    <property type="project" value="UniProtKB-SubCell"/>
</dbReference>
<protein>
    <recommendedName>
        <fullName evidence="14">ABC transporter ATP-binding protein</fullName>
    </recommendedName>
</protein>